<feature type="coiled-coil region" evidence="1">
    <location>
        <begin position="184"/>
        <end position="211"/>
    </location>
</feature>
<evidence type="ECO:0000256" key="1">
    <source>
        <dbReference type="SAM" id="Coils"/>
    </source>
</evidence>
<keyword evidence="1" id="KW-0175">Coiled coil</keyword>
<sequence length="485" mass="55900">MPLLSGVAVLAGSFLMEKHYSSQARILLNLKDKKLSLIDQGVQQYEIDTHFDNLFQLLKSRSVVDKVRQRVLTDWFLAQHEFLEFSEEQEQLSKDLDHFKNYNSNLYEQGLLYDSRNVYDATVLSLFEENGLAYEHIIENLNVYRMETSNYIAITLTAEDPDKSTYLLELLLDELVINNQAIAKAKYIAKREQTEELVQKAKVDLAIKEKKFENFKINNNIINLDEYTRTIVNQVVDMEVRLIHLKEAITSKRNALSKLEDMLEQEKLVAPVNDQALNNNFRILALKDSLKQVGEQLFFLTIQAESNEAEKYALQQQADQLRRQISEELLQQKGLDDESLVAMTSEKPMDGLQERYITFQLDLELEESMVPLVQNELKRIKGYAKDFAPLEFSMYSLERDVKVAQEKYLQLLSKLETAVLAEKEAGVKDIIIIDTPLPPDKPEEAKRILMVIGAFVATLILLAGTVVSIEIYRFYNADIRALLRS</sequence>
<organism evidence="4 5">
    <name type="scientific">Algivirga pacifica</name>
    <dbReference type="NCBI Taxonomy" id="1162670"/>
    <lineage>
        <taxon>Bacteria</taxon>
        <taxon>Pseudomonadati</taxon>
        <taxon>Bacteroidota</taxon>
        <taxon>Cytophagia</taxon>
        <taxon>Cytophagales</taxon>
        <taxon>Flammeovirgaceae</taxon>
        <taxon>Algivirga</taxon>
    </lineage>
</organism>
<gene>
    <name evidence="4" type="ORF">GCM10023331_26970</name>
</gene>
<evidence type="ECO:0000259" key="3">
    <source>
        <dbReference type="Pfam" id="PF13807"/>
    </source>
</evidence>
<keyword evidence="2" id="KW-1133">Transmembrane helix</keyword>
<reference evidence="5" key="1">
    <citation type="journal article" date="2019" name="Int. J. Syst. Evol. Microbiol.">
        <title>The Global Catalogue of Microorganisms (GCM) 10K type strain sequencing project: providing services to taxonomists for standard genome sequencing and annotation.</title>
        <authorList>
            <consortium name="The Broad Institute Genomics Platform"/>
            <consortium name="The Broad Institute Genome Sequencing Center for Infectious Disease"/>
            <person name="Wu L."/>
            <person name="Ma J."/>
        </authorList>
    </citation>
    <scope>NUCLEOTIDE SEQUENCE [LARGE SCALE GENOMIC DNA]</scope>
    <source>
        <strain evidence="5">JCM 18326</strain>
    </source>
</reference>
<proteinExistence type="predicted"/>
<dbReference type="PANTHER" id="PTHR32309:SF31">
    <property type="entry name" value="CAPSULAR EXOPOLYSACCHARIDE FAMILY"/>
    <property type="match status" value="1"/>
</dbReference>
<protein>
    <recommendedName>
        <fullName evidence="3">Tyrosine-protein kinase G-rich domain-containing protein</fullName>
    </recommendedName>
</protein>
<feature type="domain" description="Tyrosine-protein kinase G-rich" evidence="3">
    <location>
        <begin position="396"/>
        <end position="466"/>
    </location>
</feature>
<dbReference type="InterPro" id="IPR032807">
    <property type="entry name" value="GNVR"/>
</dbReference>
<comment type="caution">
    <text evidence="4">The sequence shown here is derived from an EMBL/GenBank/DDBJ whole genome shotgun (WGS) entry which is preliminary data.</text>
</comment>
<evidence type="ECO:0000313" key="5">
    <source>
        <dbReference type="Proteomes" id="UP001500298"/>
    </source>
</evidence>
<accession>A0ABP9DIZ8</accession>
<feature type="coiled-coil region" evidence="1">
    <location>
        <begin position="304"/>
        <end position="338"/>
    </location>
</feature>
<dbReference type="PANTHER" id="PTHR32309">
    <property type="entry name" value="TYROSINE-PROTEIN KINASE"/>
    <property type="match status" value="1"/>
</dbReference>
<keyword evidence="2" id="KW-0812">Transmembrane</keyword>
<keyword evidence="5" id="KW-1185">Reference proteome</keyword>
<dbReference type="EMBL" id="BAABJX010000042">
    <property type="protein sequence ID" value="GAA4840554.1"/>
    <property type="molecule type" value="Genomic_DNA"/>
</dbReference>
<keyword evidence="2" id="KW-0472">Membrane</keyword>
<evidence type="ECO:0000256" key="2">
    <source>
        <dbReference type="SAM" id="Phobius"/>
    </source>
</evidence>
<name>A0ABP9DIZ8_9BACT</name>
<dbReference type="Proteomes" id="UP001500298">
    <property type="component" value="Unassembled WGS sequence"/>
</dbReference>
<feature type="transmembrane region" description="Helical" evidence="2">
    <location>
        <begin position="448"/>
        <end position="475"/>
    </location>
</feature>
<dbReference type="Pfam" id="PF13807">
    <property type="entry name" value="GNVR"/>
    <property type="match status" value="1"/>
</dbReference>
<evidence type="ECO:0000313" key="4">
    <source>
        <dbReference type="EMBL" id="GAA4840554.1"/>
    </source>
</evidence>
<dbReference type="InterPro" id="IPR050445">
    <property type="entry name" value="Bact_polysacc_biosynth/exp"/>
</dbReference>